<evidence type="ECO:0000256" key="3">
    <source>
        <dbReference type="ARBA" id="ARBA00012899"/>
    </source>
</evidence>
<dbReference type="InterPro" id="IPR011818">
    <property type="entry name" value="Uridylate_kinase_arch/spir"/>
</dbReference>
<evidence type="ECO:0000259" key="11">
    <source>
        <dbReference type="Pfam" id="PF00696"/>
    </source>
</evidence>
<keyword evidence="9" id="KW-0665">Pyrimidine biosynthesis</keyword>
<protein>
    <recommendedName>
        <fullName evidence="3">UMP kinase</fullName>
        <ecNumber evidence="3">2.7.4.22</ecNumber>
    </recommendedName>
    <alternativeName>
        <fullName evidence="10">Uridine monophosphate kinase</fullName>
    </alternativeName>
</protein>
<dbReference type="PANTHER" id="PTHR42833">
    <property type="entry name" value="URIDYLATE KINASE"/>
    <property type="match status" value="1"/>
</dbReference>
<organism evidence="12">
    <name type="scientific">Roseihalotalea indica</name>
    <dbReference type="NCBI Taxonomy" id="2867963"/>
    <lineage>
        <taxon>Bacteria</taxon>
        <taxon>Pseudomonadati</taxon>
        <taxon>Bacteroidota</taxon>
        <taxon>Cytophagia</taxon>
        <taxon>Cytophagales</taxon>
        <taxon>Catalimonadaceae</taxon>
        <taxon>Roseihalotalea</taxon>
    </lineage>
</organism>
<reference evidence="12" key="1">
    <citation type="journal article" date="2023" name="Comput. Struct. Biotechnol. J.">
        <title>Discovery of a novel marine Bacteroidetes with a rich repertoire of carbohydrate-active enzymes.</title>
        <authorList>
            <person name="Chen B."/>
            <person name="Liu G."/>
            <person name="Chen Q."/>
            <person name="Wang H."/>
            <person name="Liu L."/>
            <person name="Tang K."/>
        </authorList>
    </citation>
    <scope>NUCLEOTIDE SEQUENCE</scope>
    <source>
        <strain evidence="12">TK19036</strain>
    </source>
</reference>
<keyword evidence="4" id="KW-0963">Cytoplasm</keyword>
<dbReference type="Gene3D" id="3.40.1160.10">
    <property type="entry name" value="Acetylglutamate kinase-like"/>
    <property type="match status" value="1"/>
</dbReference>
<evidence type="ECO:0000313" key="12">
    <source>
        <dbReference type="EMBL" id="WKN35846.1"/>
    </source>
</evidence>
<keyword evidence="5" id="KW-0808">Transferase</keyword>
<dbReference type="Pfam" id="PF00696">
    <property type="entry name" value="AA_kinase"/>
    <property type="match status" value="1"/>
</dbReference>
<dbReference type="GO" id="GO:0005524">
    <property type="term" value="F:ATP binding"/>
    <property type="evidence" value="ECO:0007669"/>
    <property type="project" value="UniProtKB-KW"/>
</dbReference>
<dbReference type="EMBL" id="CP120682">
    <property type="protein sequence ID" value="WKN35846.1"/>
    <property type="molecule type" value="Genomic_DNA"/>
</dbReference>
<reference evidence="12" key="2">
    <citation type="journal article" date="2024" name="Antonie Van Leeuwenhoek">
        <title>Roseihalotalea indica gen. nov., sp. nov., a halophilic Bacteroidetes from mesopelagic Southwest Indian Ocean with higher carbohydrate metabolic potential.</title>
        <authorList>
            <person name="Chen B."/>
            <person name="Zhang M."/>
            <person name="Lin D."/>
            <person name="Ye J."/>
            <person name="Tang K."/>
        </authorList>
    </citation>
    <scope>NUCLEOTIDE SEQUENCE</scope>
    <source>
        <strain evidence="12">TK19036</strain>
    </source>
</reference>
<keyword evidence="8" id="KW-0067">ATP-binding</keyword>
<evidence type="ECO:0000256" key="10">
    <source>
        <dbReference type="ARBA" id="ARBA00032092"/>
    </source>
</evidence>
<evidence type="ECO:0000256" key="1">
    <source>
        <dbReference type="ARBA" id="ARBA00004791"/>
    </source>
</evidence>
<feature type="domain" description="Aspartate/glutamate/uridylate kinase" evidence="11">
    <location>
        <begin position="4"/>
        <end position="204"/>
    </location>
</feature>
<evidence type="ECO:0000256" key="8">
    <source>
        <dbReference type="ARBA" id="ARBA00022840"/>
    </source>
</evidence>
<dbReference type="InterPro" id="IPR036393">
    <property type="entry name" value="AceGlu_kinase-like_sf"/>
</dbReference>
<evidence type="ECO:0000256" key="6">
    <source>
        <dbReference type="ARBA" id="ARBA00022741"/>
    </source>
</evidence>
<proteinExistence type="inferred from homology"/>
<keyword evidence="7 12" id="KW-0418">Kinase</keyword>
<sequence>MSLYVLSLGGSIVVPDAIDTDYLASFKQFIDRRVAQGDRFILTVGGGRTARNYQAAAETVTGVDDEERDWLGIHATRLNAHMLRTIFKEYAHPVIVKDFDASHPDFTEAILVGAGWKPGWSTDYIAVLLAERYQAASVLNLSNINYVYSEDPRENPKAKQYEKLSWTDFRKIVGDEWSPGMSAPFDPIASRKAEALRMKVMILNGRNIENMEACIEGKAFQGTTIE</sequence>
<evidence type="ECO:0000256" key="2">
    <source>
        <dbReference type="ARBA" id="ARBA00007614"/>
    </source>
</evidence>
<comment type="pathway">
    <text evidence="1">Pyrimidine metabolism; CTP biosynthesis via de novo pathway; UDP from UMP (UMPK route): step 1/1.</text>
</comment>
<keyword evidence="6" id="KW-0547">Nucleotide-binding</keyword>
<evidence type="ECO:0000256" key="5">
    <source>
        <dbReference type="ARBA" id="ARBA00022679"/>
    </source>
</evidence>
<accession>A0AA49JDF7</accession>
<evidence type="ECO:0000256" key="9">
    <source>
        <dbReference type="ARBA" id="ARBA00022975"/>
    </source>
</evidence>
<dbReference type="EC" id="2.7.4.22" evidence="3"/>
<dbReference type="GO" id="GO:0006225">
    <property type="term" value="P:UDP biosynthetic process"/>
    <property type="evidence" value="ECO:0007669"/>
    <property type="project" value="TreeGrafter"/>
</dbReference>
<dbReference type="GO" id="GO:0033862">
    <property type="term" value="F:UMP kinase activity"/>
    <property type="evidence" value="ECO:0007669"/>
    <property type="project" value="UniProtKB-EC"/>
</dbReference>
<dbReference type="PANTHER" id="PTHR42833:SF4">
    <property type="entry name" value="URIDYLATE KINASE PUMPKIN, CHLOROPLASTIC"/>
    <property type="match status" value="1"/>
</dbReference>
<dbReference type="SUPFAM" id="SSF53633">
    <property type="entry name" value="Carbamate kinase-like"/>
    <property type="match status" value="1"/>
</dbReference>
<dbReference type="InterPro" id="IPR001048">
    <property type="entry name" value="Asp/Glu/Uridylate_kinase"/>
</dbReference>
<evidence type="ECO:0000256" key="7">
    <source>
        <dbReference type="ARBA" id="ARBA00022777"/>
    </source>
</evidence>
<dbReference type="AlphaFoldDB" id="A0AA49JDF7"/>
<evidence type="ECO:0000256" key="4">
    <source>
        <dbReference type="ARBA" id="ARBA00022490"/>
    </source>
</evidence>
<comment type="similarity">
    <text evidence="2">Belongs to the UMP kinase family.</text>
</comment>
<dbReference type="NCBIfam" id="TIGR02076">
    <property type="entry name" value="pyrH_arch"/>
    <property type="match status" value="1"/>
</dbReference>
<gene>
    <name evidence="12" type="primary">pyrH</name>
    <name evidence="12" type="ORF">K4G66_26110</name>
</gene>
<name>A0AA49JDF7_9BACT</name>